<feature type="transmembrane region" description="Helical" evidence="2">
    <location>
        <begin position="248"/>
        <end position="271"/>
    </location>
</feature>
<feature type="transmembrane region" description="Helical" evidence="2">
    <location>
        <begin position="277"/>
        <end position="300"/>
    </location>
</feature>
<feature type="transmembrane region" description="Helical" evidence="2">
    <location>
        <begin position="183"/>
        <end position="199"/>
    </location>
</feature>
<gene>
    <name evidence="3" type="ORF">PROFUN_01605</name>
</gene>
<keyword evidence="4" id="KW-1185">Reference proteome</keyword>
<feature type="transmembrane region" description="Helical" evidence="2">
    <location>
        <begin position="205"/>
        <end position="227"/>
    </location>
</feature>
<dbReference type="Proteomes" id="UP000241769">
    <property type="component" value="Unassembled WGS sequence"/>
</dbReference>
<feature type="transmembrane region" description="Helical" evidence="2">
    <location>
        <begin position="65"/>
        <end position="89"/>
    </location>
</feature>
<sequence>MVCLHGALYSPKENHDFSSNYGSNTKRICINGKLDVKVCAWKDVCVCYSHWEGMECQMHWREEEFFISCVFVYQMINGITFALLSFFCAKEMLRIRRNNQSHSVATFTLSLAALGCLVRFISFTIDPHAIYGFVSLSTYTSATAIAVFSWLSSCYGVCLHWMGVCRYQEYDKDSLFARKLRPVLYTLLVTMWIVLWILHDRTMEGPRYVATMFFLFVTVVITLIYGLTIRSQLSPFRAPFAIMLRHRVTRYITALSSIFIVISSCNAAQIMFGHSKYPFLVIVSINRVAEVSLIISWLLLFQKFDLPDRMDKSYSSSLSILGDTYYEKQVEEEEEQIRGDSEDEADERPKPDETSCLSSHEMVMGSGRVSSGR</sequence>
<keyword evidence="2" id="KW-0812">Transmembrane</keyword>
<keyword evidence="2" id="KW-0472">Membrane</keyword>
<evidence type="ECO:0000256" key="1">
    <source>
        <dbReference type="SAM" id="MobiDB-lite"/>
    </source>
</evidence>
<dbReference type="EMBL" id="MDYQ01000021">
    <property type="protein sequence ID" value="PRP87343.1"/>
    <property type="molecule type" value="Genomic_DNA"/>
</dbReference>
<evidence type="ECO:0000256" key="2">
    <source>
        <dbReference type="SAM" id="Phobius"/>
    </source>
</evidence>
<organism evidence="3 4">
    <name type="scientific">Planoprotostelium fungivorum</name>
    <dbReference type="NCBI Taxonomy" id="1890364"/>
    <lineage>
        <taxon>Eukaryota</taxon>
        <taxon>Amoebozoa</taxon>
        <taxon>Evosea</taxon>
        <taxon>Variosea</taxon>
        <taxon>Cavosteliida</taxon>
        <taxon>Cavosteliaceae</taxon>
        <taxon>Planoprotostelium</taxon>
    </lineage>
</organism>
<proteinExistence type="predicted"/>
<dbReference type="InParanoid" id="A0A2P6NTP6"/>
<evidence type="ECO:0000313" key="4">
    <source>
        <dbReference type="Proteomes" id="UP000241769"/>
    </source>
</evidence>
<evidence type="ECO:0000313" key="3">
    <source>
        <dbReference type="EMBL" id="PRP87343.1"/>
    </source>
</evidence>
<dbReference type="AlphaFoldDB" id="A0A2P6NTP6"/>
<keyword evidence="2" id="KW-1133">Transmembrane helix</keyword>
<feature type="transmembrane region" description="Helical" evidence="2">
    <location>
        <begin position="101"/>
        <end position="122"/>
    </location>
</feature>
<accession>A0A2P6NTP6</accession>
<name>A0A2P6NTP6_9EUKA</name>
<reference evidence="3 4" key="1">
    <citation type="journal article" date="2018" name="Genome Biol. Evol.">
        <title>Multiple Roots of Fruiting Body Formation in Amoebozoa.</title>
        <authorList>
            <person name="Hillmann F."/>
            <person name="Forbes G."/>
            <person name="Novohradska S."/>
            <person name="Ferling I."/>
            <person name="Riege K."/>
            <person name="Groth M."/>
            <person name="Westermann M."/>
            <person name="Marz M."/>
            <person name="Spaller T."/>
            <person name="Winckler T."/>
            <person name="Schaap P."/>
            <person name="Glockner G."/>
        </authorList>
    </citation>
    <scope>NUCLEOTIDE SEQUENCE [LARGE SCALE GENOMIC DNA]</scope>
    <source>
        <strain evidence="3 4">Jena</strain>
    </source>
</reference>
<comment type="caution">
    <text evidence="3">The sequence shown here is derived from an EMBL/GenBank/DDBJ whole genome shotgun (WGS) entry which is preliminary data.</text>
</comment>
<feature type="transmembrane region" description="Helical" evidence="2">
    <location>
        <begin position="142"/>
        <end position="162"/>
    </location>
</feature>
<feature type="compositionally biased region" description="Acidic residues" evidence="1">
    <location>
        <begin position="330"/>
        <end position="346"/>
    </location>
</feature>
<feature type="region of interest" description="Disordered" evidence="1">
    <location>
        <begin position="329"/>
        <end position="373"/>
    </location>
</feature>
<protein>
    <submittedName>
        <fullName evidence="3">Uncharacterized protein</fullName>
    </submittedName>
</protein>